<evidence type="ECO:0000256" key="3">
    <source>
        <dbReference type="ARBA" id="ARBA00012970"/>
    </source>
</evidence>
<dbReference type="FunFam" id="3.30.460.30:FF:000001">
    <property type="entry name" value="Glutamyl-tRNA reductase"/>
    <property type="match status" value="1"/>
</dbReference>
<dbReference type="InterPro" id="IPR036343">
    <property type="entry name" value="GluRdtase_N_sf"/>
</dbReference>
<proteinExistence type="inferred from homology"/>
<feature type="binding site" evidence="9 12">
    <location>
        <begin position="193"/>
        <end position="198"/>
    </location>
    <ligand>
        <name>NADP(+)</name>
        <dbReference type="ChEBI" id="CHEBI:58349"/>
    </ligand>
</feature>
<feature type="binding site" evidence="9 11">
    <location>
        <position position="123"/>
    </location>
    <ligand>
        <name>substrate</name>
    </ligand>
</feature>
<dbReference type="KEGG" id="tpol:Mal48_02620"/>
<comment type="pathway">
    <text evidence="1 9 14">Porphyrin-containing compound metabolism; protoporphyrin-IX biosynthesis; 5-aminolevulinate from L-glutamyl-tRNA(Glu): step 1/2.</text>
</comment>
<dbReference type="PIRSF" id="PIRSF000445">
    <property type="entry name" value="4pyrrol_synth_GluRdtase"/>
    <property type="match status" value="1"/>
</dbReference>
<evidence type="ECO:0000256" key="1">
    <source>
        <dbReference type="ARBA" id="ARBA00005059"/>
    </source>
</evidence>
<evidence type="ECO:0000259" key="15">
    <source>
        <dbReference type="Pfam" id="PF00745"/>
    </source>
</evidence>
<dbReference type="CDD" id="cd05213">
    <property type="entry name" value="NAD_bind_Glutamyl_tRNA_reduct"/>
    <property type="match status" value="1"/>
</dbReference>
<comment type="catalytic activity">
    <reaction evidence="7 9 14">
        <text>(S)-4-amino-5-oxopentanoate + tRNA(Glu) + NADP(+) = L-glutamyl-tRNA(Glu) + NADPH + H(+)</text>
        <dbReference type="Rhea" id="RHEA:12344"/>
        <dbReference type="Rhea" id="RHEA-COMP:9663"/>
        <dbReference type="Rhea" id="RHEA-COMP:9680"/>
        <dbReference type="ChEBI" id="CHEBI:15378"/>
        <dbReference type="ChEBI" id="CHEBI:57501"/>
        <dbReference type="ChEBI" id="CHEBI:57783"/>
        <dbReference type="ChEBI" id="CHEBI:58349"/>
        <dbReference type="ChEBI" id="CHEBI:78442"/>
        <dbReference type="ChEBI" id="CHEBI:78520"/>
        <dbReference type="EC" id="1.2.1.70"/>
    </reaction>
</comment>
<keyword evidence="4 9" id="KW-0521">NADP</keyword>
<comment type="similarity">
    <text evidence="2 9 14">Belongs to the glutamyl-tRNA reductase family.</text>
</comment>
<dbReference type="EC" id="1.2.1.70" evidence="3 9"/>
<dbReference type="EMBL" id="CP036267">
    <property type="protein sequence ID" value="QDT31032.1"/>
    <property type="molecule type" value="Genomic_DNA"/>
</dbReference>
<evidence type="ECO:0000256" key="13">
    <source>
        <dbReference type="PIRSR" id="PIRSR000445-4"/>
    </source>
</evidence>
<dbReference type="GO" id="GO:0050661">
    <property type="term" value="F:NADP binding"/>
    <property type="evidence" value="ECO:0007669"/>
    <property type="project" value="InterPro"/>
</dbReference>
<dbReference type="FunFam" id="3.40.50.720:FF:000031">
    <property type="entry name" value="Glutamyl-tRNA reductase"/>
    <property type="match status" value="1"/>
</dbReference>
<feature type="domain" description="Quinate/shikimate 5-dehydrogenase/glutamyl-tRNA reductase" evidence="16">
    <location>
        <begin position="177"/>
        <end position="310"/>
    </location>
</feature>
<dbReference type="SUPFAM" id="SSF69075">
    <property type="entry name" value="Glutamyl tRNA-reductase dimerization domain"/>
    <property type="match status" value="1"/>
</dbReference>
<comment type="domain">
    <text evidence="9">Possesses an unusual extended V-shaped dimeric structure with each monomer consisting of three distinct domains arranged along a curved 'spinal' alpha-helix. The N-terminal catalytic domain specifically recognizes the glutamate moiety of the substrate. The second domain is the NADPH-binding domain, and the third C-terminal domain is responsible for dimerization.</text>
</comment>
<evidence type="ECO:0000256" key="10">
    <source>
        <dbReference type="PIRSR" id="PIRSR000445-1"/>
    </source>
</evidence>
<comment type="function">
    <text evidence="9">Catalyzes the NADPH-dependent reduction of glutamyl-tRNA(Glu) to glutamate 1-semialdehyde (GSA).</text>
</comment>
<evidence type="ECO:0000256" key="14">
    <source>
        <dbReference type="RuleBase" id="RU000584"/>
    </source>
</evidence>
<dbReference type="UniPathway" id="UPA00251">
    <property type="reaction ID" value="UER00316"/>
</dbReference>
<dbReference type="InterPro" id="IPR015895">
    <property type="entry name" value="4pyrrol_synth_GluRdtase_N"/>
</dbReference>
<dbReference type="PANTHER" id="PTHR43013">
    <property type="entry name" value="GLUTAMYL-TRNA REDUCTASE"/>
    <property type="match status" value="1"/>
</dbReference>
<dbReference type="SUPFAM" id="SSF51735">
    <property type="entry name" value="NAD(P)-binding Rossmann-fold domains"/>
    <property type="match status" value="1"/>
</dbReference>
<dbReference type="InterPro" id="IPR036291">
    <property type="entry name" value="NAD(P)-bd_dom_sf"/>
</dbReference>
<dbReference type="GO" id="GO:0019353">
    <property type="term" value="P:protoporphyrinogen IX biosynthetic process from glutamate"/>
    <property type="evidence" value="ECO:0007669"/>
    <property type="project" value="TreeGrafter"/>
</dbReference>
<evidence type="ECO:0000259" key="17">
    <source>
        <dbReference type="Pfam" id="PF05201"/>
    </source>
</evidence>
<evidence type="ECO:0000256" key="8">
    <source>
        <dbReference type="ARBA" id="ARBA00068659"/>
    </source>
</evidence>
<comment type="miscellaneous">
    <text evidence="9">During catalysis, the active site Cys acts as a nucleophile attacking the alpha-carbonyl group of tRNA-bound glutamate with the formation of a thioester intermediate between enzyme and glutamate, and the concomitant release of tRNA(Glu). The thioester intermediate is finally reduced by direct hydride transfer from NADPH, to form the product GSA.</text>
</comment>
<feature type="domain" description="Tetrapyrrole biosynthesis glutamyl-tRNA reductase dimerisation" evidence="15">
    <location>
        <begin position="325"/>
        <end position="423"/>
    </location>
</feature>
<evidence type="ECO:0000256" key="11">
    <source>
        <dbReference type="PIRSR" id="PIRSR000445-2"/>
    </source>
</evidence>
<dbReference type="OrthoDB" id="110209at2"/>
<comment type="subunit">
    <text evidence="9">Homodimer.</text>
</comment>
<dbReference type="PANTHER" id="PTHR43013:SF1">
    <property type="entry name" value="GLUTAMYL-TRNA REDUCTASE"/>
    <property type="match status" value="1"/>
</dbReference>
<keyword evidence="19" id="KW-1185">Reference proteome</keyword>
<organism evidence="18 19">
    <name type="scientific">Thalassoglobus polymorphus</name>
    <dbReference type="NCBI Taxonomy" id="2527994"/>
    <lineage>
        <taxon>Bacteria</taxon>
        <taxon>Pseudomonadati</taxon>
        <taxon>Planctomycetota</taxon>
        <taxon>Planctomycetia</taxon>
        <taxon>Planctomycetales</taxon>
        <taxon>Planctomycetaceae</taxon>
        <taxon>Thalassoglobus</taxon>
    </lineage>
</organism>
<evidence type="ECO:0000256" key="5">
    <source>
        <dbReference type="ARBA" id="ARBA00023002"/>
    </source>
</evidence>
<evidence type="ECO:0000259" key="16">
    <source>
        <dbReference type="Pfam" id="PF01488"/>
    </source>
</evidence>
<dbReference type="InterPro" id="IPR015896">
    <property type="entry name" value="4pyrrol_synth_GluRdtase_dimer"/>
</dbReference>
<dbReference type="NCBIfam" id="TIGR01035">
    <property type="entry name" value="hemA"/>
    <property type="match status" value="1"/>
</dbReference>
<keyword evidence="5 9" id="KW-0560">Oxidoreductase</keyword>
<gene>
    <name evidence="9 18" type="primary">hemA</name>
    <name evidence="18" type="ORF">Mal48_02620</name>
</gene>
<dbReference type="InterPro" id="IPR036453">
    <property type="entry name" value="GluRdtase_dimer_dom_sf"/>
</dbReference>
<evidence type="ECO:0000256" key="7">
    <source>
        <dbReference type="ARBA" id="ARBA00047464"/>
    </source>
</evidence>
<dbReference type="AlphaFoldDB" id="A0A517QHC3"/>
<dbReference type="GO" id="GO:0008883">
    <property type="term" value="F:glutamyl-tRNA reductase activity"/>
    <property type="evidence" value="ECO:0007669"/>
    <property type="project" value="UniProtKB-UniRule"/>
</dbReference>
<sequence length="426" mass="48102">MNVQVVYCNHQTADLGLRERLAFPSSDHVVRAYDELRVRFPRSEHVVISTCNRIELYTAQEDPGDTPSHDDLAQFFSDFHQVPKTEFFNDLLERQGPDAVRHLFEVASSIDSMVLGESQIVNQIKSAYELAMETSANGPLTNALFQRAMAVSGRVRTETKLSEGRVSIASVAVGDFGKSIFDRFDDKTVLILGAGEMASETLTYLKDEGVKKILVTNRHFERAEKLAKEFSGEAVAWEALHESLARADVIVSTTGADRPILGVEDFKSLRMKTGPKPLFILDLGAPRDIEPQVSDLDDGIFLYDIDDLEATCENNRKQRSSAVTKATSIIEEETEKFMHEIYHKATGPIIKQLREHWHETSRAELEILFRKIPELDDRQREAVEKTLSRVVNKLLHPPLETLRDEARSGPPTGMLETLKRLFHIKD</sequence>
<evidence type="ECO:0000256" key="4">
    <source>
        <dbReference type="ARBA" id="ARBA00022857"/>
    </source>
</evidence>
<feature type="domain" description="Glutamyl-tRNA reductase N-terminal" evidence="17">
    <location>
        <begin position="8"/>
        <end position="159"/>
    </location>
</feature>
<dbReference type="Proteomes" id="UP000315724">
    <property type="component" value="Chromosome"/>
</dbReference>
<feature type="binding site" evidence="9 11">
    <location>
        <position position="112"/>
    </location>
    <ligand>
        <name>substrate</name>
    </ligand>
</feature>
<dbReference type="Gene3D" id="3.30.460.30">
    <property type="entry name" value="Glutamyl-tRNA reductase, N-terminal domain"/>
    <property type="match status" value="1"/>
</dbReference>
<reference evidence="18 19" key="1">
    <citation type="submission" date="2019-02" db="EMBL/GenBank/DDBJ databases">
        <title>Deep-cultivation of Planctomycetes and their phenomic and genomic characterization uncovers novel biology.</title>
        <authorList>
            <person name="Wiegand S."/>
            <person name="Jogler M."/>
            <person name="Boedeker C."/>
            <person name="Pinto D."/>
            <person name="Vollmers J."/>
            <person name="Rivas-Marin E."/>
            <person name="Kohn T."/>
            <person name="Peeters S.H."/>
            <person name="Heuer A."/>
            <person name="Rast P."/>
            <person name="Oberbeckmann S."/>
            <person name="Bunk B."/>
            <person name="Jeske O."/>
            <person name="Meyerdierks A."/>
            <person name="Storesund J.E."/>
            <person name="Kallscheuer N."/>
            <person name="Luecker S."/>
            <person name="Lage O.M."/>
            <person name="Pohl T."/>
            <person name="Merkel B.J."/>
            <person name="Hornburger P."/>
            <person name="Mueller R.-W."/>
            <person name="Bruemmer F."/>
            <person name="Labrenz M."/>
            <person name="Spormann A.M."/>
            <person name="Op den Camp H."/>
            <person name="Overmann J."/>
            <person name="Amann R."/>
            <person name="Jetten M.S.M."/>
            <person name="Mascher T."/>
            <person name="Medema M.H."/>
            <person name="Devos D.P."/>
            <person name="Kaster A.-K."/>
            <person name="Ovreas L."/>
            <person name="Rohde M."/>
            <person name="Galperin M.Y."/>
            <person name="Jogler C."/>
        </authorList>
    </citation>
    <scope>NUCLEOTIDE SEQUENCE [LARGE SCALE GENOMIC DNA]</scope>
    <source>
        <strain evidence="18 19">Mal48</strain>
    </source>
</reference>
<dbReference type="InterPro" id="IPR006151">
    <property type="entry name" value="Shikm_DH/Glu-tRNA_Rdtase"/>
</dbReference>
<dbReference type="Pfam" id="PF05201">
    <property type="entry name" value="GlutR_N"/>
    <property type="match status" value="1"/>
</dbReference>
<dbReference type="Gene3D" id="3.40.50.720">
    <property type="entry name" value="NAD(P)-binding Rossmann-like Domain"/>
    <property type="match status" value="1"/>
</dbReference>
<dbReference type="Pfam" id="PF01488">
    <property type="entry name" value="Shikimate_DH"/>
    <property type="match status" value="1"/>
</dbReference>
<evidence type="ECO:0000313" key="18">
    <source>
        <dbReference type="EMBL" id="QDT31032.1"/>
    </source>
</evidence>
<protein>
    <recommendedName>
        <fullName evidence="8 9">Glutamyl-tRNA reductase</fullName>
        <shortName evidence="9">GluTR</shortName>
        <ecNumber evidence="3 9">1.2.1.70</ecNumber>
    </recommendedName>
</protein>
<evidence type="ECO:0000256" key="12">
    <source>
        <dbReference type="PIRSR" id="PIRSR000445-3"/>
    </source>
</evidence>
<dbReference type="HAMAP" id="MF_00087">
    <property type="entry name" value="Glu_tRNA_reductase"/>
    <property type="match status" value="1"/>
</dbReference>
<feature type="binding site" evidence="9 11">
    <location>
        <begin position="117"/>
        <end position="119"/>
    </location>
    <ligand>
        <name>substrate</name>
    </ligand>
</feature>
<keyword evidence="6 9" id="KW-0627">Porphyrin biosynthesis</keyword>
<dbReference type="RefSeq" id="WP_145195321.1">
    <property type="nucleotide sequence ID" value="NZ_CP036267.1"/>
</dbReference>
<feature type="active site" description="Nucleophile" evidence="9 10">
    <location>
        <position position="51"/>
    </location>
</feature>
<dbReference type="Pfam" id="PF00745">
    <property type="entry name" value="GlutR_dimer"/>
    <property type="match status" value="1"/>
</dbReference>
<name>A0A517QHC3_9PLAN</name>
<accession>A0A517QHC3</accession>
<feature type="binding site" evidence="9 11">
    <location>
        <begin position="50"/>
        <end position="53"/>
    </location>
    <ligand>
        <name>substrate</name>
    </ligand>
</feature>
<evidence type="ECO:0000256" key="6">
    <source>
        <dbReference type="ARBA" id="ARBA00023244"/>
    </source>
</evidence>
<evidence type="ECO:0000256" key="2">
    <source>
        <dbReference type="ARBA" id="ARBA00005916"/>
    </source>
</evidence>
<evidence type="ECO:0000256" key="9">
    <source>
        <dbReference type="HAMAP-Rule" id="MF_00087"/>
    </source>
</evidence>
<dbReference type="InterPro" id="IPR000343">
    <property type="entry name" value="4pyrrol_synth_GluRdtase"/>
</dbReference>
<dbReference type="SUPFAM" id="SSF69742">
    <property type="entry name" value="Glutamyl tRNA-reductase catalytic, N-terminal domain"/>
    <property type="match status" value="1"/>
</dbReference>
<evidence type="ECO:0000313" key="19">
    <source>
        <dbReference type="Proteomes" id="UP000315724"/>
    </source>
</evidence>
<feature type="site" description="Important for activity" evidence="9 13">
    <location>
        <position position="102"/>
    </location>
</feature>